<proteinExistence type="predicted"/>
<name>A0ABN3E529_9ACTN</name>
<dbReference type="Proteomes" id="UP001500305">
    <property type="component" value="Unassembled WGS sequence"/>
</dbReference>
<keyword evidence="1" id="KW-0732">Signal</keyword>
<evidence type="ECO:0008006" key="4">
    <source>
        <dbReference type="Google" id="ProtNLM"/>
    </source>
</evidence>
<evidence type="ECO:0000313" key="3">
    <source>
        <dbReference type="Proteomes" id="UP001500305"/>
    </source>
</evidence>
<comment type="caution">
    <text evidence="2">The sequence shown here is derived from an EMBL/GenBank/DDBJ whole genome shotgun (WGS) entry which is preliminary data.</text>
</comment>
<dbReference type="EMBL" id="BAAATR010000013">
    <property type="protein sequence ID" value="GAA2248768.1"/>
    <property type="molecule type" value="Genomic_DNA"/>
</dbReference>
<feature type="signal peptide" evidence="1">
    <location>
        <begin position="1"/>
        <end position="35"/>
    </location>
</feature>
<dbReference type="Gene3D" id="2.60.270.50">
    <property type="match status" value="1"/>
</dbReference>
<evidence type="ECO:0000256" key="1">
    <source>
        <dbReference type="SAM" id="SignalP"/>
    </source>
</evidence>
<gene>
    <name evidence="2" type="ORF">GCM10010430_34160</name>
</gene>
<protein>
    <recommendedName>
        <fullName evidence="4">Crystal protein ET79</fullName>
    </recommendedName>
</protein>
<evidence type="ECO:0000313" key="2">
    <source>
        <dbReference type="EMBL" id="GAA2248768.1"/>
    </source>
</evidence>
<feature type="chain" id="PRO_5047198553" description="Crystal protein ET79" evidence="1">
    <location>
        <begin position="36"/>
        <end position="154"/>
    </location>
</feature>
<reference evidence="2 3" key="1">
    <citation type="journal article" date="2019" name="Int. J. Syst. Evol. Microbiol.">
        <title>The Global Catalogue of Microorganisms (GCM) 10K type strain sequencing project: providing services to taxonomists for standard genome sequencing and annotation.</title>
        <authorList>
            <consortium name="The Broad Institute Genomics Platform"/>
            <consortium name="The Broad Institute Genome Sequencing Center for Infectious Disease"/>
            <person name="Wu L."/>
            <person name="Ma J."/>
        </authorList>
    </citation>
    <scope>NUCLEOTIDE SEQUENCE [LARGE SCALE GENOMIC DNA]</scope>
    <source>
        <strain evidence="2 3">JCM 7356</strain>
    </source>
</reference>
<organism evidence="2 3">
    <name type="scientific">Kitasatospora cystarginea</name>
    <dbReference type="NCBI Taxonomy" id="58350"/>
    <lineage>
        <taxon>Bacteria</taxon>
        <taxon>Bacillati</taxon>
        <taxon>Actinomycetota</taxon>
        <taxon>Actinomycetes</taxon>
        <taxon>Kitasatosporales</taxon>
        <taxon>Streptomycetaceae</taxon>
        <taxon>Kitasatospora</taxon>
    </lineage>
</organism>
<sequence>MKPVKRLAALAAVVGTALTGTLALGGTAQASPANAARSTVINLHNGTGCTLTLQSEDLAHGVWDAPPPQYVYNTRDVTVSAESNGFMTGDEGGFTYVAGDCEEDWRNGHTVLLQFDNPYAGSNGYYSNGSGAFRFTSSGGEGNNAVINWGVWKS</sequence>
<accession>A0ABN3E529</accession>
<keyword evidence="3" id="KW-1185">Reference proteome</keyword>